<evidence type="ECO:0000313" key="2">
    <source>
        <dbReference type="EMBL" id="AST56507.1"/>
    </source>
</evidence>
<protein>
    <submittedName>
        <fullName evidence="2">ADP-ribosylation/crystallin J1</fullName>
    </submittedName>
</protein>
<dbReference type="RefSeq" id="WP_094396742.1">
    <property type="nucleotide sequence ID" value="NZ_CP016893.1"/>
</dbReference>
<name>A0A223HVV3_THETR</name>
<feature type="binding site" evidence="1">
    <location>
        <position position="383"/>
    </location>
    <ligand>
        <name>Mg(2+)</name>
        <dbReference type="ChEBI" id="CHEBI:18420"/>
        <label>1</label>
    </ligand>
</feature>
<keyword evidence="1" id="KW-0479">Metal-binding</keyword>
<dbReference type="Proteomes" id="UP000214975">
    <property type="component" value="Chromosome"/>
</dbReference>
<keyword evidence="1" id="KW-0460">Magnesium</keyword>
<accession>A0A223HVV3</accession>
<gene>
    <name evidence="2" type="ORF">Thert_00284</name>
</gene>
<dbReference type="InterPro" id="IPR036705">
    <property type="entry name" value="Ribosyl_crysJ1_sf"/>
</dbReference>
<dbReference type="EMBL" id="CP016893">
    <property type="protein sequence ID" value="AST56507.1"/>
    <property type="molecule type" value="Genomic_DNA"/>
</dbReference>
<evidence type="ECO:0000256" key="1">
    <source>
        <dbReference type="PIRSR" id="PIRSR605502-1"/>
    </source>
</evidence>
<feature type="binding site" evidence="1">
    <location>
        <position position="385"/>
    </location>
    <ligand>
        <name>Mg(2+)</name>
        <dbReference type="ChEBI" id="CHEBI:18420"/>
        <label>1</label>
    </ligand>
</feature>
<reference evidence="2 3" key="1">
    <citation type="submission" date="2016-08" db="EMBL/GenBank/DDBJ databases">
        <title>A novel genetic cassette of butanologenic Thermoanaerobacterium thermosaccharolyticum that directly convert cellulose to butanol.</title>
        <authorList>
            <person name="Li T."/>
            <person name="He J."/>
        </authorList>
    </citation>
    <scope>NUCLEOTIDE SEQUENCE [LARGE SCALE GENOMIC DNA]</scope>
    <source>
        <strain evidence="2 3">TG57</strain>
    </source>
</reference>
<evidence type="ECO:0000313" key="3">
    <source>
        <dbReference type="Proteomes" id="UP000214975"/>
    </source>
</evidence>
<dbReference type="Gene3D" id="1.10.4080.10">
    <property type="entry name" value="ADP-ribosylation/Crystallin J1"/>
    <property type="match status" value="1"/>
</dbReference>
<dbReference type="AlphaFoldDB" id="A0A223HVV3"/>
<organism evidence="2 3">
    <name type="scientific">Thermoanaerobacterium thermosaccharolyticum</name>
    <name type="common">Clostridium thermosaccharolyticum</name>
    <dbReference type="NCBI Taxonomy" id="1517"/>
    <lineage>
        <taxon>Bacteria</taxon>
        <taxon>Bacillati</taxon>
        <taxon>Bacillota</taxon>
        <taxon>Clostridia</taxon>
        <taxon>Thermoanaerobacterales</taxon>
        <taxon>Thermoanaerobacteraceae</taxon>
        <taxon>Thermoanaerobacterium</taxon>
    </lineage>
</organism>
<dbReference type="InterPro" id="IPR005502">
    <property type="entry name" value="Ribosyl_crysJ1"/>
</dbReference>
<proteinExistence type="predicted"/>
<comment type="cofactor">
    <cofactor evidence="1">
        <name>Mg(2+)</name>
        <dbReference type="ChEBI" id="CHEBI:18420"/>
    </cofactor>
    <text evidence="1">Binds 2 magnesium ions per subunit.</text>
</comment>
<sequence length="442" mass="50439">MQTWYLTNWERVQLELIQAKEEGKDIKDYDEKVKSIENESYENREKYSGALLDELNNLPVKDDFPFDEPNTLEEIKNNISEFPKMDICIDDEIIYDKIYGAWLGRIAGNWLGQPLESYSMTMGKNCIKAFLIEIGKWPLNEYIDFNLGDKIYKKFGLDNNLKKYSYNEGHSPEDDDINYTVLCLEIAKKYGKNFTSEDVAEAWLNNLPILHTCTAERVAYSNLCQLIMPPKSAIYRNPYREWIGAMIRGDLWGYINPGDPWRAAEYAYRDASISHTKNGIYGEMFISAMLASAYLFDNPIDVINTGLSVIPKESRLKVAIQDVINWSKIEPDWEKCLNKIYEKYGHYNTTHTINNACIVALSLIYGNKDFGKSICLAVMSGLDTDCNAATVGSIVGLMIGAKKLPVKFIQPICDTAMTGVYKYNVVKVSDLAKETLNLIKKD</sequence>
<dbReference type="SUPFAM" id="SSF101478">
    <property type="entry name" value="ADP-ribosylglycohydrolase"/>
    <property type="match status" value="1"/>
</dbReference>
<dbReference type="GO" id="GO:0046872">
    <property type="term" value="F:metal ion binding"/>
    <property type="evidence" value="ECO:0007669"/>
    <property type="project" value="UniProtKB-KW"/>
</dbReference>
<dbReference type="Pfam" id="PF03747">
    <property type="entry name" value="ADP_ribosyl_GH"/>
    <property type="match status" value="1"/>
</dbReference>